<accession>A0ABY9WRP7</accession>
<sequence>MFPTPAQVLRQREGALAETPFPLLLHALAVEERTCTLELKVRQREKRITFEDGAPVACSSNLLHETLGKFLVEKGKLTEVDYQKALAESVQTEVPIGGLLVQKGLISPFDLYKQMQANMAMKLLDCFRWTDARFRLIADIEPPDTSVRMNTAQLILTGIASVMPFDEVATHFTFTDDRRFAQVPGVEGPRLSSKDARLFQALRFRPTFPELMTRSGLDTDSALRRLYAFCLLGLADFAEEVDKRPQPAPSAMAQTPAPMPGPALTPLPGTIETVDPATLVPAGPSGVPFSDDDEAVKNALLSAFMSHRSQDPFDLLGVPENVQPVALRKAFLGLADKFSPLRFQTADLKEKAEALLVGYARAYGALSEAEQAALWRKRRAAAREKKVGTGRPSTEEQFRIRTDLLDARTQYDEAMRRLKAENYAAAFEYFEYACDIDPKPVYRAYRAWARYLMKPESHGKLALQELLDVVKQEPGCEEAWFFTGEVSRGEGQWAQAEDAYRKAFKLNPKNRQYVDLIQDTMKRVKR</sequence>
<dbReference type="InterPro" id="IPR037257">
    <property type="entry name" value="T2SS_E_N_sf"/>
</dbReference>
<reference evidence="5 6" key="1">
    <citation type="submission" date="2019-08" db="EMBL/GenBank/DDBJ databases">
        <title>Archangium and Cystobacter genomes.</title>
        <authorList>
            <person name="Chen I.-C.K."/>
            <person name="Wielgoss S."/>
        </authorList>
    </citation>
    <scope>NUCLEOTIDE SEQUENCE [LARGE SCALE GENOMIC DNA]</scope>
    <source>
        <strain evidence="5 6">Cbm 6</strain>
    </source>
</reference>
<feature type="domain" description="PatA-like N-terminal" evidence="4">
    <location>
        <begin position="13"/>
        <end position="159"/>
    </location>
</feature>
<dbReference type="SUPFAM" id="SSF46565">
    <property type="entry name" value="Chaperone J-domain"/>
    <property type="match status" value="1"/>
</dbReference>
<dbReference type="Proteomes" id="UP001611383">
    <property type="component" value="Chromosome"/>
</dbReference>
<dbReference type="InterPro" id="IPR013105">
    <property type="entry name" value="TPR_2"/>
</dbReference>
<dbReference type="SUPFAM" id="SSF48452">
    <property type="entry name" value="TPR-like"/>
    <property type="match status" value="1"/>
</dbReference>
<dbReference type="Gene3D" id="1.25.40.10">
    <property type="entry name" value="Tetratricopeptide repeat domain"/>
    <property type="match status" value="1"/>
</dbReference>
<evidence type="ECO:0000313" key="6">
    <source>
        <dbReference type="Proteomes" id="UP001611383"/>
    </source>
</evidence>
<gene>
    <name evidence="5" type="ORF">F0U60_10005</name>
</gene>
<dbReference type="RefSeq" id="WP_395817139.1">
    <property type="nucleotide sequence ID" value="NZ_CP043494.1"/>
</dbReference>
<evidence type="ECO:0000259" key="4">
    <source>
        <dbReference type="Pfam" id="PF14332"/>
    </source>
</evidence>
<dbReference type="InterPro" id="IPR011990">
    <property type="entry name" value="TPR-like_helical_dom_sf"/>
</dbReference>
<dbReference type="InterPro" id="IPR025497">
    <property type="entry name" value="PatA-like_N"/>
</dbReference>
<keyword evidence="6" id="KW-1185">Reference proteome</keyword>
<dbReference type="InterPro" id="IPR019734">
    <property type="entry name" value="TPR_rpt"/>
</dbReference>
<dbReference type="EMBL" id="CP043494">
    <property type="protein sequence ID" value="WNG44407.1"/>
    <property type="molecule type" value="Genomic_DNA"/>
</dbReference>
<name>A0ABY9WRP7_9BACT</name>
<evidence type="ECO:0000256" key="2">
    <source>
        <dbReference type="ARBA" id="ARBA00022803"/>
    </source>
</evidence>
<keyword evidence="2 3" id="KW-0802">TPR repeat</keyword>
<dbReference type="SUPFAM" id="SSF160246">
    <property type="entry name" value="EspE N-terminal domain-like"/>
    <property type="match status" value="1"/>
</dbReference>
<feature type="repeat" description="TPR" evidence="3">
    <location>
        <begin position="477"/>
        <end position="510"/>
    </location>
</feature>
<evidence type="ECO:0000313" key="5">
    <source>
        <dbReference type="EMBL" id="WNG44407.1"/>
    </source>
</evidence>
<organism evidence="5 6">
    <name type="scientific">Archangium minus</name>
    <dbReference type="NCBI Taxonomy" id="83450"/>
    <lineage>
        <taxon>Bacteria</taxon>
        <taxon>Pseudomonadati</taxon>
        <taxon>Myxococcota</taxon>
        <taxon>Myxococcia</taxon>
        <taxon>Myxococcales</taxon>
        <taxon>Cystobacterineae</taxon>
        <taxon>Archangiaceae</taxon>
        <taxon>Archangium</taxon>
    </lineage>
</organism>
<evidence type="ECO:0000256" key="3">
    <source>
        <dbReference type="PROSITE-ProRule" id="PRU00339"/>
    </source>
</evidence>
<keyword evidence="1" id="KW-0677">Repeat</keyword>
<dbReference type="SMART" id="SM00028">
    <property type="entry name" value="TPR"/>
    <property type="match status" value="2"/>
</dbReference>
<dbReference type="InterPro" id="IPR036869">
    <property type="entry name" value="J_dom_sf"/>
</dbReference>
<dbReference type="Pfam" id="PF07719">
    <property type="entry name" value="TPR_2"/>
    <property type="match status" value="1"/>
</dbReference>
<protein>
    <submittedName>
        <fullName evidence="5">DUF4388 domain-containing protein</fullName>
    </submittedName>
</protein>
<proteinExistence type="predicted"/>
<dbReference type="Gene3D" id="1.10.287.110">
    <property type="entry name" value="DnaJ domain"/>
    <property type="match status" value="1"/>
</dbReference>
<dbReference type="Pfam" id="PF14332">
    <property type="entry name" value="DUF4388"/>
    <property type="match status" value="1"/>
</dbReference>
<dbReference type="PROSITE" id="PS50005">
    <property type="entry name" value="TPR"/>
    <property type="match status" value="1"/>
</dbReference>
<evidence type="ECO:0000256" key="1">
    <source>
        <dbReference type="ARBA" id="ARBA00022737"/>
    </source>
</evidence>